<organism evidence="1 2">
    <name type="scientific">Coprobacter fastidiosus</name>
    <dbReference type="NCBI Taxonomy" id="1099853"/>
    <lineage>
        <taxon>Bacteria</taxon>
        <taxon>Pseudomonadati</taxon>
        <taxon>Bacteroidota</taxon>
        <taxon>Bacteroidia</taxon>
        <taxon>Bacteroidales</taxon>
        <taxon>Barnesiellaceae</taxon>
        <taxon>Coprobacter</taxon>
    </lineage>
</organism>
<evidence type="ECO:0000313" key="2">
    <source>
        <dbReference type="Proteomes" id="UP000262954"/>
    </source>
</evidence>
<dbReference type="RefSeq" id="WP_022390669.1">
    <property type="nucleotide sequence ID" value="NZ_CAUAJF010000095.1"/>
</dbReference>
<name>A0A354LZY5_9BACT</name>
<comment type="caution">
    <text evidence="1">The sequence shown here is derived from an EMBL/GenBank/DDBJ whole genome shotgun (WGS) entry which is preliminary data.</text>
</comment>
<dbReference type="AlphaFoldDB" id="A0A354LZY5"/>
<accession>A0A354LZY5</accession>
<evidence type="ECO:0000313" key="1">
    <source>
        <dbReference type="EMBL" id="HBJ07824.1"/>
    </source>
</evidence>
<sequence length="329" mass="38191">MKKLLFIPLFIFIINCNNNRISQNTESEVSTLENRFISNQLANILYNYISFDDSCIYALYIDKRLPDDYVVALIKYPKPSKYRFEIEYKSMKGQNFNSNLSIDTITNQAFSLFEQLYILCRKPLNYITIKNKNIFIFSGIEDLLKQKNDTLEFLLEYTSIKGGHNPWSIFLQKDSSFLLEESDIAFSGITQGYEDSVAPLDSFIKHIYTLKNLPQIKSTGVFALSTNLYKIIASFIKENRIKDGIIELKVQKTNYQNHEITIDLRKDEPDYLLKKHPVNISFINGHPVYIYTGIENFIEVGIDKIYNYTPQEQPIASWKIVISPKVSSP</sequence>
<proteinExistence type="predicted"/>
<dbReference type="Proteomes" id="UP000262954">
    <property type="component" value="Unassembled WGS sequence"/>
</dbReference>
<protein>
    <submittedName>
        <fullName evidence="1">Uncharacterized protein</fullName>
    </submittedName>
</protein>
<dbReference type="EMBL" id="DNWC01000035">
    <property type="protein sequence ID" value="HBJ07824.1"/>
    <property type="molecule type" value="Genomic_DNA"/>
</dbReference>
<gene>
    <name evidence="1" type="ORF">DDY73_02355</name>
</gene>
<reference evidence="1 2" key="1">
    <citation type="journal article" date="2018" name="Nat. Biotechnol.">
        <title>A standardized bacterial taxonomy based on genome phylogeny substantially revises the tree of life.</title>
        <authorList>
            <person name="Parks D.H."/>
            <person name="Chuvochina M."/>
            <person name="Waite D.W."/>
            <person name="Rinke C."/>
            <person name="Skarshewski A."/>
            <person name="Chaumeil P.A."/>
            <person name="Hugenholtz P."/>
        </authorList>
    </citation>
    <scope>NUCLEOTIDE SEQUENCE [LARGE SCALE GENOMIC DNA]</scope>
    <source>
        <strain evidence="1">UBA11482</strain>
    </source>
</reference>